<keyword evidence="3" id="KW-1133">Transmembrane helix</keyword>
<dbReference type="GO" id="GO:0012505">
    <property type="term" value="C:endomembrane system"/>
    <property type="evidence" value="ECO:0007669"/>
    <property type="project" value="UniProtKB-SubCell"/>
</dbReference>
<reference evidence="6 7" key="1">
    <citation type="submission" date="2011-05" db="EMBL/GenBank/DDBJ databases">
        <title>Complete sequence of chromosome of Frankia symbiont of Datisca glomerata.</title>
        <authorList>
            <consortium name="US DOE Joint Genome Institute"/>
            <person name="Lucas S."/>
            <person name="Han J."/>
            <person name="Lapidus A."/>
            <person name="Cheng J.-F."/>
            <person name="Goodwin L."/>
            <person name="Pitluck S."/>
            <person name="Peters L."/>
            <person name="Mikhailova N."/>
            <person name="Chertkov O."/>
            <person name="Teshima H."/>
            <person name="Han C."/>
            <person name="Tapia R."/>
            <person name="Land M."/>
            <person name="Hauser L."/>
            <person name="Kyrpides N."/>
            <person name="Ivanova N."/>
            <person name="Pagani I."/>
            <person name="Berry A."/>
            <person name="Pawlowski K."/>
            <person name="Persson T."/>
            <person name="Vanden Heuvel B."/>
            <person name="Benson D."/>
            <person name="Woyke T."/>
        </authorList>
    </citation>
    <scope>NUCLEOTIDE SEQUENCE [LARGE SCALE GENOMIC DNA]</scope>
    <source>
        <strain evidence="7">4085684</strain>
    </source>
</reference>
<proteinExistence type="predicted"/>
<dbReference type="Pfam" id="PF06803">
    <property type="entry name" value="DUF1232"/>
    <property type="match status" value="1"/>
</dbReference>
<dbReference type="eggNOG" id="COG3339">
    <property type="taxonomic scope" value="Bacteria"/>
</dbReference>
<dbReference type="EMBL" id="CP002801">
    <property type="protein sequence ID" value="AEH11106.1"/>
    <property type="molecule type" value="Genomic_DNA"/>
</dbReference>
<dbReference type="STRING" id="656024.FsymDg_3829"/>
<evidence type="ECO:0000256" key="4">
    <source>
        <dbReference type="ARBA" id="ARBA00023136"/>
    </source>
</evidence>
<sequence length="169" mass="18293">MIPLDKLDKDAARDLGREIVTFVPDFVVMLRKVLADPRVSQSAKLEAAGALAYLLSPKNRLTNLIPLVGQLDDVAIVAFAFRRLEIGAGEAVLREHWRGSDRAFQLLLGASAAFSSPRGVLRKAKLVKTIATSTANRIGVSRRHPAGGADPHRVIEGEVVDRTSATHPQ</sequence>
<accession>F8B5W4</accession>
<dbReference type="AlphaFoldDB" id="F8B5W4"/>
<evidence type="ECO:0000256" key="3">
    <source>
        <dbReference type="ARBA" id="ARBA00022989"/>
    </source>
</evidence>
<evidence type="ECO:0000313" key="6">
    <source>
        <dbReference type="EMBL" id="AEH11106.1"/>
    </source>
</evidence>
<keyword evidence="2" id="KW-0812">Transmembrane</keyword>
<protein>
    <recommendedName>
        <fullName evidence="5">DUF1232 domain-containing protein</fullName>
    </recommendedName>
</protein>
<dbReference type="HOGENOM" id="CLU_1303396_0_0_11"/>
<evidence type="ECO:0000313" key="7">
    <source>
        <dbReference type="Proteomes" id="UP000001549"/>
    </source>
</evidence>
<feature type="domain" description="DUF1232" evidence="5">
    <location>
        <begin position="43"/>
        <end position="79"/>
    </location>
</feature>
<dbReference type="Proteomes" id="UP000001549">
    <property type="component" value="Chromosome"/>
</dbReference>
<evidence type="ECO:0000256" key="2">
    <source>
        <dbReference type="ARBA" id="ARBA00022692"/>
    </source>
</evidence>
<keyword evidence="7" id="KW-1185">Reference proteome</keyword>
<name>F8B5W4_9ACTN</name>
<evidence type="ECO:0000259" key="5">
    <source>
        <dbReference type="Pfam" id="PF06803"/>
    </source>
</evidence>
<organism evidence="6 7">
    <name type="scientific">Candidatus Protofrankia datiscae</name>
    <dbReference type="NCBI Taxonomy" id="2716812"/>
    <lineage>
        <taxon>Bacteria</taxon>
        <taxon>Bacillati</taxon>
        <taxon>Actinomycetota</taxon>
        <taxon>Actinomycetes</taxon>
        <taxon>Frankiales</taxon>
        <taxon>Frankiaceae</taxon>
        <taxon>Protofrankia</taxon>
    </lineage>
</organism>
<dbReference type="KEGG" id="fsy:FsymDg_3829"/>
<dbReference type="InterPro" id="IPR010652">
    <property type="entry name" value="DUF1232"/>
</dbReference>
<keyword evidence="4" id="KW-0472">Membrane</keyword>
<gene>
    <name evidence="6" type="ordered locus">FsymDg_3829</name>
</gene>
<comment type="subcellular location">
    <subcellularLocation>
        <location evidence="1">Endomembrane system</location>
        <topology evidence="1">Multi-pass membrane protein</topology>
    </subcellularLocation>
</comment>
<evidence type="ECO:0000256" key="1">
    <source>
        <dbReference type="ARBA" id="ARBA00004127"/>
    </source>
</evidence>